<dbReference type="InterPro" id="IPR003524">
    <property type="entry name" value="PNAcMuramoyl-5peptid_Trfase"/>
</dbReference>
<comment type="function">
    <text evidence="7">Catalyzes the initial step of the lipid cycle reactions in the biosynthesis of the cell wall peptidoglycan: transfers peptidoglycan precursor phospho-MurNAc-pentapeptide from UDP-MurNAc-pentapeptide onto the lipid carrier undecaprenyl phosphate, yielding undecaprenyl-pyrophosphoryl-MurNAc-pentapeptide, known as lipid I.</text>
</comment>
<feature type="transmembrane region" description="Helical" evidence="7">
    <location>
        <begin position="187"/>
        <end position="205"/>
    </location>
</feature>
<proteinExistence type="inferred from homology"/>
<feature type="transmembrane region" description="Helical" evidence="7">
    <location>
        <begin position="211"/>
        <end position="228"/>
    </location>
</feature>
<dbReference type="GO" id="GO:0005886">
    <property type="term" value="C:plasma membrane"/>
    <property type="evidence" value="ECO:0007669"/>
    <property type="project" value="UniProtKB-SubCell"/>
</dbReference>
<evidence type="ECO:0000256" key="9">
    <source>
        <dbReference type="PIRSR" id="PIRSR600715-1"/>
    </source>
</evidence>
<dbReference type="PROSITE" id="PS01348">
    <property type="entry name" value="MRAY_2"/>
    <property type="match status" value="1"/>
</dbReference>
<comment type="catalytic activity">
    <reaction evidence="7">
        <text>UDP-N-acetyl-alpha-D-muramoyl-L-alanyl-gamma-D-glutamyl-meso-2,6-diaminopimeloyl-D-alanyl-D-alanine + di-trans,octa-cis-undecaprenyl phosphate = di-trans,octa-cis-undecaprenyl diphospho-N-acetyl-alpha-D-muramoyl-L-alanyl-D-glutamyl-meso-2,6-diaminopimeloyl-D-alanyl-D-alanine + UMP</text>
        <dbReference type="Rhea" id="RHEA:28386"/>
        <dbReference type="ChEBI" id="CHEBI:57865"/>
        <dbReference type="ChEBI" id="CHEBI:60392"/>
        <dbReference type="ChEBI" id="CHEBI:61386"/>
        <dbReference type="ChEBI" id="CHEBI:61387"/>
        <dbReference type="EC" id="2.7.8.13"/>
    </reaction>
</comment>
<comment type="cofactor">
    <cofactor evidence="7 9">
        <name>Mg(2+)</name>
        <dbReference type="ChEBI" id="CHEBI:18420"/>
    </cofactor>
</comment>
<dbReference type="Proteomes" id="UP000184196">
    <property type="component" value="Unassembled WGS sequence"/>
</dbReference>
<dbReference type="OrthoDB" id="9805475at2"/>
<keyword evidence="7" id="KW-0133">Cell shape</keyword>
<protein>
    <recommendedName>
        <fullName evidence="7 8">Phospho-N-acetylmuramoyl-pentapeptide-transferase</fullName>
        <ecNumber evidence="7 8">2.7.8.13</ecNumber>
    </recommendedName>
    <alternativeName>
        <fullName evidence="7">UDP-MurNAc-pentapeptide phosphotransferase</fullName>
    </alternativeName>
</protein>
<keyword evidence="7 9" id="KW-0479">Metal-binding</keyword>
<feature type="transmembrane region" description="Helical" evidence="7">
    <location>
        <begin position="158"/>
        <end position="180"/>
    </location>
</feature>
<feature type="transmembrane region" description="Helical" evidence="7">
    <location>
        <begin position="81"/>
        <end position="97"/>
    </location>
</feature>
<dbReference type="NCBIfam" id="TIGR00445">
    <property type="entry name" value="mraY"/>
    <property type="match status" value="1"/>
</dbReference>
<evidence type="ECO:0000256" key="3">
    <source>
        <dbReference type="ARBA" id="ARBA00022679"/>
    </source>
</evidence>
<dbReference type="GO" id="GO:0051992">
    <property type="term" value="F:UDP-N-acetylmuramoyl-L-alanyl-D-glutamyl-meso-2,6-diaminopimelyl-D-alanyl-D-alanine:undecaprenyl-phosphate transferase activity"/>
    <property type="evidence" value="ECO:0007669"/>
    <property type="project" value="RHEA"/>
</dbReference>
<dbReference type="EC" id="2.7.8.13" evidence="7 8"/>
<dbReference type="UniPathway" id="UPA00219"/>
<keyword evidence="11" id="KW-1185">Reference proteome</keyword>
<sequence>MGYSDLWLLLSKAFLISLAVTLLLGPVTIPFLRRLKFGQKVRDDGPATHLAKSGTPTMGGIMFLAGTAVAGLWLAHRFADGLLLLGVTLGFGLIGFLDDYIKVALRRSLGLRAREKLLGQTILSFLLALVAVSTFGRGTDVVIPFSGFFVPGGITLELNSWGFILFAVLMVVFTANAVNLTDGLDGLAAGVTIPVAAALVLISLLMEKWGIAIVLAALMGGCLGFLVYNRHPARVFMGDTGSLALGGALGAAAVLTRSELFLLIIGGIYVLEALSVIIQVISFQLFGRRVFRMSPLHHHFELGGWSEQRVVYTFWGGAIILAFLGMAGLYQLG</sequence>
<evidence type="ECO:0000313" key="11">
    <source>
        <dbReference type="Proteomes" id="UP000184196"/>
    </source>
</evidence>
<feature type="binding site" evidence="9">
    <location>
        <position position="239"/>
    </location>
    <ligand>
        <name>Mg(2+)</name>
        <dbReference type="ChEBI" id="CHEBI:18420"/>
    </ligand>
</feature>
<evidence type="ECO:0000256" key="5">
    <source>
        <dbReference type="ARBA" id="ARBA00022989"/>
    </source>
</evidence>
<accession>A0A1M5A3L2</accession>
<gene>
    <name evidence="7" type="primary">mraY</name>
    <name evidence="10" type="ORF">SAMN02745218_01784</name>
</gene>
<keyword evidence="7" id="KW-0132">Cell division</keyword>
<keyword evidence="3 7" id="KW-0808">Transferase</keyword>
<dbReference type="AlphaFoldDB" id="A0A1M5A3L2"/>
<feature type="transmembrane region" description="Helical" evidence="7">
    <location>
        <begin position="261"/>
        <end position="286"/>
    </location>
</feature>
<dbReference type="GO" id="GO:0008963">
    <property type="term" value="F:phospho-N-acetylmuramoyl-pentapeptide-transferase activity"/>
    <property type="evidence" value="ECO:0007669"/>
    <property type="project" value="UniProtKB-UniRule"/>
</dbReference>
<keyword evidence="7" id="KW-1003">Cell membrane</keyword>
<keyword evidence="7" id="KW-0131">Cell cycle</keyword>
<feature type="transmembrane region" description="Helical" evidence="7">
    <location>
        <begin position="53"/>
        <end position="75"/>
    </location>
</feature>
<dbReference type="GO" id="GO:0046872">
    <property type="term" value="F:metal ion binding"/>
    <property type="evidence" value="ECO:0007669"/>
    <property type="project" value="UniProtKB-KW"/>
</dbReference>
<feature type="transmembrane region" description="Helical" evidence="7">
    <location>
        <begin position="235"/>
        <end position="255"/>
    </location>
</feature>
<dbReference type="GO" id="GO:0008360">
    <property type="term" value="P:regulation of cell shape"/>
    <property type="evidence" value="ECO:0007669"/>
    <property type="project" value="UniProtKB-KW"/>
</dbReference>
<evidence type="ECO:0000256" key="4">
    <source>
        <dbReference type="ARBA" id="ARBA00022692"/>
    </source>
</evidence>
<keyword evidence="7 9" id="KW-0460">Magnesium</keyword>
<comment type="pathway">
    <text evidence="7">Cell wall biogenesis; peptidoglycan biosynthesis.</text>
</comment>
<dbReference type="PROSITE" id="PS01347">
    <property type="entry name" value="MRAY_1"/>
    <property type="match status" value="1"/>
</dbReference>
<reference evidence="11" key="1">
    <citation type="submission" date="2016-11" db="EMBL/GenBank/DDBJ databases">
        <authorList>
            <person name="Varghese N."/>
            <person name="Submissions S."/>
        </authorList>
    </citation>
    <scope>NUCLEOTIDE SEQUENCE [LARGE SCALE GENOMIC DNA]</scope>
    <source>
        <strain evidence="11">DSM 11792</strain>
    </source>
</reference>
<evidence type="ECO:0000256" key="6">
    <source>
        <dbReference type="ARBA" id="ARBA00023136"/>
    </source>
</evidence>
<dbReference type="HAMAP" id="MF_00038">
    <property type="entry name" value="MraY"/>
    <property type="match status" value="1"/>
</dbReference>
<dbReference type="EMBL" id="FQUW01000019">
    <property type="protein sequence ID" value="SHF24795.1"/>
    <property type="molecule type" value="Genomic_DNA"/>
</dbReference>
<feature type="transmembrane region" description="Helical" evidence="7">
    <location>
        <begin position="6"/>
        <end position="32"/>
    </location>
</feature>
<evidence type="ECO:0000313" key="10">
    <source>
        <dbReference type="EMBL" id="SHF24795.1"/>
    </source>
</evidence>
<dbReference type="InterPro" id="IPR018480">
    <property type="entry name" value="PNAcMuramoyl-5peptid_Trfase_CS"/>
</dbReference>
<name>A0A1M5A3L2_9FIRM</name>
<keyword evidence="7" id="KW-0961">Cell wall biogenesis/degradation</keyword>
<evidence type="ECO:0000256" key="1">
    <source>
        <dbReference type="ARBA" id="ARBA00004141"/>
    </source>
</evidence>
<evidence type="ECO:0000256" key="2">
    <source>
        <dbReference type="ARBA" id="ARBA00005583"/>
    </source>
</evidence>
<feature type="binding site" evidence="9">
    <location>
        <position position="179"/>
    </location>
    <ligand>
        <name>Mg(2+)</name>
        <dbReference type="ChEBI" id="CHEBI:18420"/>
    </ligand>
</feature>
<dbReference type="PANTHER" id="PTHR22926">
    <property type="entry name" value="PHOSPHO-N-ACETYLMURAMOYL-PENTAPEPTIDE-TRANSFERASE"/>
    <property type="match status" value="1"/>
</dbReference>
<keyword evidence="6 7" id="KW-0472">Membrane</keyword>
<organism evidence="10 11">
    <name type="scientific">Desulfofundulus australicus DSM 11792</name>
    <dbReference type="NCBI Taxonomy" id="1121425"/>
    <lineage>
        <taxon>Bacteria</taxon>
        <taxon>Bacillati</taxon>
        <taxon>Bacillota</taxon>
        <taxon>Clostridia</taxon>
        <taxon>Eubacteriales</taxon>
        <taxon>Peptococcaceae</taxon>
        <taxon>Desulfofundulus</taxon>
    </lineage>
</organism>
<comment type="similarity">
    <text evidence="2 7">Belongs to the glycosyltransferase 4 family. MraY subfamily.</text>
</comment>
<dbReference type="PANTHER" id="PTHR22926:SF5">
    <property type="entry name" value="PHOSPHO-N-ACETYLMURAMOYL-PENTAPEPTIDE-TRANSFERASE HOMOLOG"/>
    <property type="match status" value="1"/>
</dbReference>
<keyword evidence="4 7" id="KW-0812">Transmembrane</keyword>
<feature type="transmembrane region" description="Helical" evidence="7">
    <location>
        <begin position="310"/>
        <end position="330"/>
    </location>
</feature>
<dbReference type="GO" id="GO:0051301">
    <property type="term" value="P:cell division"/>
    <property type="evidence" value="ECO:0007669"/>
    <property type="project" value="UniProtKB-KW"/>
</dbReference>
<dbReference type="Pfam" id="PF00953">
    <property type="entry name" value="Glycos_transf_4"/>
    <property type="match status" value="1"/>
</dbReference>
<evidence type="ECO:0000256" key="8">
    <source>
        <dbReference type="NCBIfam" id="TIGR00445"/>
    </source>
</evidence>
<dbReference type="Pfam" id="PF10555">
    <property type="entry name" value="MraY_sig1"/>
    <property type="match status" value="1"/>
</dbReference>
<evidence type="ECO:0000256" key="7">
    <source>
        <dbReference type="HAMAP-Rule" id="MF_00038"/>
    </source>
</evidence>
<keyword evidence="7" id="KW-0573">Peptidoglycan synthesis</keyword>
<comment type="subcellular location">
    <subcellularLocation>
        <location evidence="7">Cell membrane</location>
        <topology evidence="7">Multi-pass membrane protein</topology>
    </subcellularLocation>
    <subcellularLocation>
        <location evidence="1">Membrane</location>
        <topology evidence="1">Multi-pass membrane protein</topology>
    </subcellularLocation>
</comment>
<dbReference type="InterPro" id="IPR000715">
    <property type="entry name" value="Glycosyl_transferase_4"/>
</dbReference>
<dbReference type="GO" id="GO:0009252">
    <property type="term" value="P:peptidoglycan biosynthetic process"/>
    <property type="evidence" value="ECO:0007669"/>
    <property type="project" value="UniProtKB-UniRule"/>
</dbReference>
<dbReference type="GO" id="GO:0071555">
    <property type="term" value="P:cell wall organization"/>
    <property type="evidence" value="ECO:0007669"/>
    <property type="project" value="UniProtKB-KW"/>
</dbReference>
<dbReference type="CDD" id="cd06852">
    <property type="entry name" value="GT_MraY"/>
    <property type="match status" value="1"/>
</dbReference>
<feature type="transmembrane region" description="Helical" evidence="7">
    <location>
        <begin position="117"/>
        <end position="138"/>
    </location>
</feature>
<keyword evidence="5 7" id="KW-1133">Transmembrane helix</keyword>
<dbReference type="RefSeq" id="WP_073165287.1">
    <property type="nucleotide sequence ID" value="NZ_FQUW01000019.1"/>
</dbReference>